<evidence type="ECO:0000313" key="2">
    <source>
        <dbReference type="Proteomes" id="UP001054945"/>
    </source>
</evidence>
<organism evidence="1 2">
    <name type="scientific">Caerostris extrusa</name>
    <name type="common">Bark spider</name>
    <name type="synonym">Caerostris bankana</name>
    <dbReference type="NCBI Taxonomy" id="172846"/>
    <lineage>
        <taxon>Eukaryota</taxon>
        <taxon>Metazoa</taxon>
        <taxon>Ecdysozoa</taxon>
        <taxon>Arthropoda</taxon>
        <taxon>Chelicerata</taxon>
        <taxon>Arachnida</taxon>
        <taxon>Araneae</taxon>
        <taxon>Araneomorphae</taxon>
        <taxon>Entelegynae</taxon>
        <taxon>Araneoidea</taxon>
        <taxon>Araneidae</taxon>
        <taxon>Caerostris</taxon>
    </lineage>
</organism>
<proteinExistence type="predicted"/>
<sequence length="105" mass="12156">MCGVTYLLSDPIKFRPWGTSTPITCSADASDMPFWLLYLEKRIINGKVLFSRLDTRIRIRLISLNKEPLSFIAFNCTQILQLVVGCRLQRNLRNYVLDITEILFS</sequence>
<accession>A0AAV4XLA8</accession>
<keyword evidence="2" id="KW-1185">Reference proteome</keyword>
<protein>
    <submittedName>
        <fullName evidence="1">Uncharacterized protein</fullName>
    </submittedName>
</protein>
<comment type="caution">
    <text evidence="1">The sequence shown here is derived from an EMBL/GenBank/DDBJ whole genome shotgun (WGS) entry which is preliminary data.</text>
</comment>
<name>A0AAV4XLA8_CAEEX</name>
<dbReference type="Proteomes" id="UP001054945">
    <property type="component" value="Unassembled WGS sequence"/>
</dbReference>
<gene>
    <name evidence="1" type="ORF">CEXT_625871</name>
</gene>
<dbReference type="AlphaFoldDB" id="A0AAV4XLA8"/>
<reference evidence="1 2" key="1">
    <citation type="submission" date="2021-06" db="EMBL/GenBank/DDBJ databases">
        <title>Caerostris extrusa draft genome.</title>
        <authorList>
            <person name="Kono N."/>
            <person name="Arakawa K."/>
        </authorList>
    </citation>
    <scope>NUCLEOTIDE SEQUENCE [LARGE SCALE GENOMIC DNA]</scope>
</reference>
<evidence type="ECO:0000313" key="1">
    <source>
        <dbReference type="EMBL" id="GIY95473.1"/>
    </source>
</evidence>
<dbReference type="EMBL" id="BPLR01017918">
    <property type="protein sequence ID" value="GIY95473.1"/>
    <property type="molecule type" value="Genomic_DNA"/>
</dbReference>